<evidence type="ECO:0000256" key="8">
    <source>
        <dbReference type="PROSITE-ProRule" id="PRU10060"/>
    </source>
</evidence>
<sequence>MTSKYWTNCGKYRTIVTIIFATAIISLSFGQEDNNNNDDTAVYKVLQSWNSAFQGEVNAKITHDTTYGWKFKFRYNQPLSRFECWVGEVRSSTVGGSWYEYTVVNHVYNKFKKAGTTLKLQFIGHYPEDVVDPQPPPVTVFFQGKIIFVSEKLRVTSSPKPSMISTTDFLFVLNSLTDPNRFISTRSAVATTTVSGGRDGSTENENEQDPQLIQEEINRRINEESDLRNNPERNRTVDESNEIEGSAFEPNNSTTATRAPTSLTIKSTISTSKRPLSTAPSTPITTRRPKPVPINVTSKFDYAAVLKKSIMFFEAQRSGKLPENNRLSWTRDSALQDKGPNGEDLRGGYYDAGDYVKFGFPMASSLTLLSWGVLEYWDAYEAVEELDNVIATVKWGTDYLLKAHVEPYVLYGQVGDAEIDHKTWGRPEDLKGGRPAFKITRRNPGSDLAGETSAALSAASLVFRRKRNGNGPYIRQLIEHASQLYTFARNFRQLYHISIPAAKKYYKSTNDKDEIAWAAAWLYRATGDKKFLDQAEGMQQNWGLFNLPTNLRFSWDDKRAGLQMLLSQISDRRKVLHTVPIEKYCNDLRSWRNYTTKGLLYLHGWSPLRYAGNSAFICLMAADIGIDTEINRSWSKNQIHYMLGDGGRSYVIGFGINYPKRPHHRASSCPTRPQRCDWQHFSTKANNPVILEGALVGGPDISDRYKDSRKDFKQSEVALDHNAGFQGSVAALQYRAMFPTAPIIRSDEPWATDTADDDGPGNMASKLYQLSICQCGLVATAACQASWLSIGNDVHEITKQGCFNSSDAYDCTKKRCTSMRKEPSKKGKQKDDNIYKNLCCCLRNSCNDKLDPYISKNPVVVSTTTTQIYPSVEETSQPHERKSYSDIGQYLAKLLFSSKDSEDHSTTSLCKPEKECKAIFDAVVDFNNVVGSGHFGTVYYVTCPSISGDVCFKAARDISSEKYFKNEMWTLRNLSLHDHPNIIKYYGPFSIETRMGFLMEYCKQGSLHHYLNCNHLDLKLCLSFLSDLISGIEHLHATSKHKLAIAHRDISSSNVLIRDDCVLVIADYSVARLLLEDVECHGADQEIKGAGTPFYKAPEILDLSIDLHHSSVALKQADVYSMALVMWEIISRCKDFYDNSTVPPHLFPYENDVKGVTDLINHVVVRKQRPNVSCFNRRAENIVKTIQDCWDSDEESRLSAACVKDRLNTCCKHFQSSHNL</sequence>
<dbReference type="InterPro" id="IPR000719">
    <property type="entry name" value="Prot_kinase_dom"/>
</dbReference>
<evidence type="ECO:0000256" key="7">
    <source>
        <dbReference type="ARBA" id="ARBA00023326"/>
    </source>
</evidence>
<feature type="compositionally biased region" description="Polar residues" evidence="10">
    <location>
        <begin position="274"/>
        <end position="285"/>
    </location>
</feature>
<keyword evidence="3 8" id="KW-0378">Hydrolase</keyword>
<feature type="region of interest" description="Disordered" evidence="10">
    <location>
        <begin position="191"/>
        <end position="290"/>
    </location>
</feature>
<dbReference type="InterPro" id="IPR011009">
    <property type="entry name" value="Kinase-like_dom_sf"/>
</dbReference>
<dbReference type="EMBL" id="CAWYQH010000001">
    <property type="protein sequence ID" value="CAK8672625.1"/>
    <property type="molecule type" value="Genomic_DNA"/>
</dbReference>
<dbReference type="SUPFAM" id="SSF56112">
    <property type="entry name" value="Protein kinase-like (PK-like)"/>
    <property type="match status" value="1"/>
</dbReference>
<evidence type="ECO:0000256" key="10">
    <source>
        <dbReference type="SAM" id="MobiDB-lite"/>
    </source>
</evidence>
<dbReference type="PROSITE" id="PS00698">
    <property type="entry name" value="GH9_3"/>
    <property type="match status" value="1"/>
</dbReference>
<dbReference type="Pfam" id="PF00759">
    <property type="entry name" value="Glyco_hydro_9"/>
    <property type="match status" value="1"/>
</dbReference>
<feature type="domain" description="Protein kinase" evidence="11">
    <location>
        <begin position="924"/>
        <end position="1220"/>
    </location>
</feature>
<gene>
    <name evidence="12" type="ORF">CVLEPA_LOCUS2325</name>
</gene>
<reference evidence="12 13" key="1">
    <citation type="submission" date="2024-02" db="EMBL/GenBank/DDBJ databases">
        <authorList>
            <person name="Daric V."/>
            <person name="Darras S."/>
        </authorList>
    </citation>
    <scope>NUCLEOTIDE SEQUENCE [LARGE SCALE GENOMIC DNA]</scope>
</reference>
<evidence type="ECO:0000313" key="12">
    <source>
        <dbReference type="EMBL" id="CAK8672625.1"/>
    </source>
</evidence>
<dbReference type="EC" id="3.2.1.4" evidence="9"/>
<keyword evidence="4 9" id="KW-0136">Cellulose degradation</keyword>
<evidence type="ECO:0000259" key="11">
    <source>
        <dbReference type="PROSITE" id="PS50011"/>
    </source>
</evidence>
<keyword evidence="13" id="KW-1185">Reference proteome</keyword>
<feature type="active site" evidence="8">
    <location>
        <position position="716"/>
    </location>
</feature>
<dbReference type="InterPro" id="IPR012291">
    <property type="entry name" value="CBM2_carb-bd_dom_sf"/>
</dbReference>
<dbReference type="Proteomes" id="UP001642483">
    <property type="component" value="Unassembled WGS sequence"/>
</dbReference>
<proteinExistence type="inferred from homology"/>
<dbReference type="InterPro" id="IPR001701">
    <property type="entry name" value="Glyco_hydro_9"/>
</dbReference>
<organism evidence="12 13">
    <name type="scientific">Clavelina lepadiformis</name>
    <name type="common">Light-bulb sea squirt</name>
    <name type="synonym">Ascidia lepadiformis</name>
    <dbReference type="NCBI Taxonomy" id="159417"/>
    <lineage>
        <taxon>Eukaryota</taxon>
        <taxon>Metazoa</taxon>
        <taxon>Chordata</taxon>
        <taxon>Tunicata</taxon>
        <taxon>Ascidiacea</taxon>
        <taxon>Aplousobranchia</taxon>
        <taxon>Clavelinidae</taxon>
        <taxon>Clavelina</taxon>
    </lineage>
</organism>
<dbReference type="InterPro" id="IPR012341">
    <property type="entry name" value="6hp_glycosidase-like_sf"/>
</dbReference>
<dbReference type="Gene3D" id="1.50.10.10">
    <property type="match status" value="1"/>
</dbReference>
<evidence type="ECO:0000256" key="6">
    <source>
        <dbReference type="ARBA" id="ARBA00023295"/>
    </source>
</evidence>
<dbReference type="Gene3D" id="1.10.510.10">
    <property type="entry name" value="Transferase(Phosphotransferase) domain 1"/>
    <property type="match status" value="1"/>
</dbReference>
<dbReference type="Gene3D" id="2.60.40.290">
    <property type="match status" value="1"/>
</dbReference>
<comment type="similarity">
    <text evidence="2 8 9">Belongs to the glycosyl hydrolase 9 (cellulase E) family.</text>
</comment>
<dbReference type="InterPro" id="IPR008965">
    <property type="entry name" value="CBM2/CBM3_carb-bd_dom_sf"/>
</dbReference>
<evidence type="ECO:0000256" key="3">
    <source>
        <dbReference type="ARBA" id="ARBA00022801"/>
    </source>
</evidence>
<evidence type="ECO:0000256" key="9">
    <source>
        <dbReference type="RuleBase" id="RU361166"/>
    </source>
</evidence>
<dbReference type="PROSITE" id="PS50011">
    <property type="entry name" value="PROTEIN_KINASE_DOM"/>
    <property type="match status" value="1"/>
</dbReference>
<feature type="compositionally biased region" description="Basic and acidic residues" evidence="10">
    <location>
        <begin position="216"/>
        <end position="238"/>
    </location>
</feature>
<dbReference type="InterPro" id="IPR045860">
    <property type="entry name" value="Snake_toxin-like_sf"/>
</dbReference>
<evidence type="ECO:0000256" key="5">
    <source>
        <dbReference type="ARBA" id="ARBA00023277"/>
    </source>
</evidence>
<dbReference type="PANTHER" id="PTHR22298">
    <property type="entry name" value="ENDO-1,4-BETA-GLUCANASE"/>
    <property type="match status" value="1"/>
</dbReference>
<evidence type="ECO:0000313" key="13">
    <source>
        <dbReference type="Proteomes" id="UP001642483"/>
    </source>
</evidence>
<protein>
    <recommendedName>
        <fullName evidence="9">Endoglucanase</fullName>
        <ecNumber evidence="9">3.2.1.4</ecNumber>
    </recommendedName>
</protein>
<dbReference type="Pfam" id="PF00553">
    <property type="entry name" value="CBM_2"/>
    <property type="match status" value="1"/>
</dbReference>
<keyword evidence="5 8" id="KW-0119">Carbohydrate metabolism</keyword>
<dbReference type="CDD" id="cd23533">
    <property type="entry name" value="TFP_LU_ECD_BMPR2_like"/>
    <property type="match status" value="1"/>
</dbReference>
<dbReference type="InterPro" id="IPR008928">
    <property type="entry name" value="6-hairpin_glycosidase_sf"/>
</dbReference>
<feature type="active site" evidence="8">
    <location>
        <position position="707"/>
    </location>
</feature>
<name>A0ABP0EYQ9_CLALP</name>
<dbReference type="Pfam" id="PF00069">
    <property type="entry name" value="Pkinase"/>
    <property type="match status" value="1"/>
</dbReference>
<evidence type="ECO:0000256" key="4">
    <source>
        <dbReference type="ARBA" id="ARBA00023001"/>
    </source>
</evidence>
<dbReference type="InterPro" id="IPR033126">
    <property type="entry name" value="Glyco_hydro_9_Asp/Glu_AS"/>
</dbReference>
<dbReference type="SUPFAM" id="SSF49384">
    <property type="entry name" value="Carbohydrate-binding domain"/>
    <property type="match status" value="1"/>
</dbReference>
<evidence type="ECO:0000256" key="2">
    <source>
        <dbReference type="ARBA" id="ARBA00007072"/>
    </source>
</evidence>
<dbReference type="Gene3D" id="3.30.200.20">
    <property type="entry name" value="Phosphorylase Kinase, domain 1"/>
    <property type="match status" value="1"/>
</dbReference>
<feature type="compositionally biased region" description="Polar residues" evidence="10">
    <location>
        <begin position="249"/>
        <end position="260"/>
    </location>
</feature>
<evidence type="ECO:0000256" key="1">
    <source>
        <dbReference type="ARBA" id="ARBA00000966"/>
    </source>
</evidence>
<dbReference type="InterPro" id="IPR001919">
    <property type="entry name" value="CBD2"/>
</dbReference>
<comment type="catalytic activity">
    <reaction evidence="1 9">
        <text>Endohydrolysis of (1-&gt;4)-beta-D-glucosidic linkages in cellulose, lichenin and cereal beta-D-glucans.</text>
        <dbReference type="EC" id="3.2.1.4"/>
    </reaction>
</comment>
<feature type="compositionally biased region" description="Low complexity" evidence="10">
    <location>
        <begin position="261"/>
        <end position="273"/>
    </location>
</feature>
<accession>A0ABP0EYQ9</accession>
<dbReference type="SUPFAM" id="SSF48208">
    <property type="entry name" value="Six-hairpin glycosidases"/>
    <property type="match status" value="1"/>
</dbReference>
<keyword evidence="7 8" id="KW-0624">Polysaccharide degradation</keyword>
<comment type="caution">
    <text evidence="12">The sequence shown here is derived from an EMBL/GenBank/DDBJ whole genome shotgun (WGS) entry which is preliminary data.</text>
</comment>
<dbReference type="Gene3D" id="2.10.60.10">
    <property type="entry name" value="CD59"/>
    <property type="match status" value="1"/>
</dbReference>
<keyword evidence="6 8" id="KW-0326">Glycosidase</keyword>